<dbReference type="SUPFAM" id="SSF51197">
    <property type="entry name" value="Clavaminate synthase-like"/>
    <property type="match status" value="1"/>
</dbReference>
<dbReference type="InterPro" id="IPR014710">
    <property type="entry name" value="RmlC-like_jellyroll"/>
</dbReference>
<dbReference type="RefSeq" id="WP_050120026.1">
    <property type="nucleotide sequence ID" value="NZ_CAWMAB010000019.1"/>
</dbReference>
<dbReference type="PANTHER" id="PTHR43464">
    <property type="entry name" value="METHYLTRANSFERASE"/>
    <property type="match status" value="1"/>
</dbReference>
<dbReference type="NCBIfam" id="TIGR00477">
    <property type="entry name" value="tehB"/>
    <property type="match status" value="1"/>
</dbReference>
<dbReference type="InterPro" id="IPR029063">
    <property type="entry name" value="SAM-dependent_MTases_sf"/>
</dbReference>
<dbReference type="Pfam" id="PF09313">
    <property type="entry name" value="TehB-like"/>
    <property type="match status" value="1"/>
</dbReference>
<evidence type="ECO:0000259" key="2">
    <source>
        <dbReference type="Pfam" id="PF09313"/>
    </source>
</evidence>
<feature type="domain" description="Tellurite resistance methyltransferase TehB-like" evidence="1">
    <location>
        <begin position="93"/>
        <end position="285"/>
    </location>
</feature>
<dbReference type="PIRSF" id="PIRSF005215">
    <property type="entry name" value="TehB"/>
    <property type="match status" value="1"/>
</dbReference>
<dbReference type="NCBIfam" id="NF008405">
    <property type="entry name" value="PRK11207.1"/>
    <property type="match status" value="1"/>
</dbReference>
<proteinExistence type="predicted"/>
<evidence type="ECO:0000313" key="4">
    <source>
        <dbReference type="Proteomes" id="UP000045824"/>
    </source>
</evidence>
<dbReference type="Pfam" id="PF03848">
    <property type="entry name" value="TehB"/>
    <property type="match status" value="1"/>
</dbReference>
<feature type="domain" description="TehB/YeaR-like" evidence="2">
    <location>
        <begin position="11"/>
        <end position="91"/>
    </location>
</feature>
<dbReference type="Proteomes" id="UP000045824">
    <property type="component" value="Unassembled WGS sequence"/>
</dbReference>
<dbReference type="GO" id="GO:0005737">
    <property type="term" value="C:cytoplasm"/>
    <property type="evidence" value="ECO:0007669"/>
    <property type="project" value="InterPro"/>
</dbReference>
<dbReference type="GO" id="GO:0032259">
    <property type="term" value="P:methylation"/>
    <property type="evidence" value="ECO:0007669"/>
    <property type="project" value="UniProtKB-KW"/>
</dbReference>
<dbReference type="InterPro" id="IPR014431">
    <property type="entry name" value="Tellurite-R_TehB-2"/>
</dbReference>
<dbReference type="GO" id="GO:0008757">
    <property type="term" value="F:S-adenosylmethionine-dependent methyltransferase activity"/>
    <property type="evidence" value="ECO:0007669"/>
    <property type="project" value="InterPro"/>
</dbReference>
<evidence type="ECO:0000313" key="3">
    <source>
        <dbReference type="EMBL" id="CNF44183.1"/>
    </source>
</evidence>
<dbReference type="SUPFAM" id="SSF53335">
    <property type="entry name" value="S-adenosyl-L-methionine-dependent methyltransferases"/>
    <property type="match status" value="1"/>
</dbReference>
<dbReference type="Gene3D" id="3.40.50.150">
    <property type="entry name" value="Vaccinia Virus protein VP39"/>
    <property type="match status" value="1"/>
</dbReference>
<keyword evidence="3" id="KW-0808">Transferase</keyword>
<dbReference type="PANTHER" id="PTHR43464:SF49">
    <property type="entry name" value="TELLURITE METHYLTRANSFERASE"/>
    <property type="match status" value="1"/>
</dbReference>
<dbReference type="EC" id="2.1.1.-" evidence="3"/>
<dbReference type="InterPro" id="IPR015985">
    <property type="entry name" value="TehB-like_dom"/>
</dbReference>
<accession>A0A0T9M0B0</accession>
<dbReference type="GO" id="GO:0046690">
    <property type="term" value="P:response to tellurium ion"/>
    <property type="evidence" value="ECO:0007669"/>
    <property type="project" value="InterPro"/>
</dbReference>
<gene>
    <name evidence="3" type="primary">tehB</name>
    <name evidence="3" type="ORF">ERS008491_03822</name>
</gene>
<reference evidence="3 4" key="1">
    <citation type="submission" date="2015-03" db="EMBL/GenBank/DDBJ databases">
        <authorList>
            <person name="Murphy D."/>
        </authorList>
    </citation>
    <scope>NUCLEOTIDE SEQUENCE [LARGE SCALE GENOMIC DNA]</scope>
    <source>
        <strain evidence="3 4">FCF326</strain>
    </source>
</reference>
<name>A0A0T9M0B0_YERKR</name>
<protein>
    <submittedName>
        <fullName evidence="3">Tellurite resistance protein TehB</fullName>
        <ecNumber evidence="3">2.1.1.-</ecNumber>
    </submittedName>
</protein>
<evidence type="ECO:0000259" key="1">
    <source>
        <dbReference type="Pfam" id="PF03848"/>
    </source>
</evidence>
<keyword evidence="3" id="KW-0489">Methyltransferase</keyword>
<dbReference type="InterPro" id="IPR004537">
    <property type="entry name" value="Tellurite-R_MeTrfase_TehB"/>
</dbReference>
<dbReference type="EMBL" id="CPYI01000019">
    <property type="protein sequence ID" value="CNF44183.1"/>
    <property type="molecule type" value="Genomic_DNA"/>
</dbReference>
<sequence>MGNTSALLCYKKLPVWDNAGVPAMFREKHNTKAGTWAKLTILRGEMDFLILDEAGNTLERHSFSCEHQPPFIEPQVWHRIAACSNDLQCQLSFYCSPEDFYHKKYNLTPTHSEVIEAVKTVKPGKALDLGCGSGRNSLYLNLLGFDVTAVDKNDESISRLQQIIEQEERQNIAASTYNINEASLDTHYDFILSTVVLMFLQPERIPHIINNMQECTLPGGYNLIISAMSTDDFPCTVPFSFTLKSGELSHYYKDWDIIKYNEDVGQLHKTDEQGNRIKLRFATMLARKNSLRRSEFTQHEILTAS</sequence>
<dbReference type="NCBIfam" id="NF008992">
    <property type="entry name" value="PRK12335.1"/>
    <property type="match status" value="1"/>
</dbReference>
<dbReference type="InterPro" id="IPR015392">
    <property type="entry name" value="TehB/YeaR-like_dom"/>
</dbReference>
<dbReference type="Gene3D" id="2.60.120.10">
    <property type="entry name" value="Jelly Rolls"/>
    <property type="match status" value="1"/>
</dbReference>
<organism evidence="3 4">
    <name type="scientific">Yersinia kristensenii</name>
    <dbReference type="NCBI Taxonomy" id="28152"/>
    <lineage>
        <taxon>Bacteria</taxon>
        <taxon>Pseudomonadati</taxon>
        <taxon>Pseudomonadota</taxon>
        <taxon>Gammaproteobacteria</taxon>
        <taxon>Enterobacterales</taxon>
        <taxon>Yersiniaceae</taxon>
        <taxon>Yersinia</taxon>
    </lineage>
</organism>
<dbReference type="AlphaFoldDB" id="A0A0T9M0B0"/>
<dbReference type="CDD" id="cd02440">
    <property type="entry name" value="AdoMet_MTases"/>
    <property type="match status" value="1"/>
</dbReference>